<feature type="region of interest" description="Disordered" evidence="1">
    <location>
        <begin position="27"/>
        <end position="65"/>
    </location>
</feature>
<evidence type="ECO:0000313" key="3">
    <source>
        <dbReference type="Proteomes" id="UP001302257"/>
    </source>
</evidence>
<evidence type="ECO:0000313" key="2">
    <source>
        <dbReference type="EMBL" id="WNO04315.1"/>
    </source>
</evidence>
<organism evidence="2 3">
    <name type="scientific">Rhodoferax mekongensis</name>
    <dbReference type="NCBI Taxonomy" id="3068341"/>
    <lineage>
        <taxon>Bacteria</taxon>
        <taxon>Pseudomonadati</taxon>
        <taxon>Pseudomonadota</taxon>
        <taxon>Betaproteobacteria</taxon>
        <taxon>Burkholderiales</taxon>
        <taxon>Comamonadaceae</taxon>
        <taxon>Rhodoferax</taxon>
    </lineage>
</organism>
<feature type="region of interest" description="Disordered" evidence="1">
    <location>
        <begin position="1"/>
        <end position="20"/>
    </location>
</feature>
<accession>A0ABZ0AXV1</accession>
<dbReference type="RefSeq" id="WP_313867166.1">
    <property type="nucleotide sequence ID" value="NZ_CP132507.1"/>
</dbReference>
<protein>
    <submittedName>
        <fullName evidence="2">Uncharacterized protein</fullName>
    </submittedName>
</protein>
<keyword evidence="3" id="KW-1185">Reference proteome</keyword>
<name>A0ABZ0AXV1_9BURK</name>
<proteinExistence type="predicted"/>
<evidence type="ECO:0000256" key="1">
    <source>
        <dbReference type="SAM" id="MobiDB-lite"/>
    </source>
</evidence>
<feature type="compositionally biased region" description="Polar residues" evidence="1">
    <location>
        <begin position="52"/>
        <end position="65"/>
    </location>
</feature>
<feature type="compositionally biased region" description="Basic and acidic residues" evidence="1">
    <location>
        <begin position="27"/>
        <end position="48"/>
    </location>
</feature>
<sequence>MEITRAKVQQPEQVQAAKRTEAIQREAVREAAAREQKPPKPQEAERKPVVNGQGQVIGTRLNVSA</sequence>
<dbReference type="EMBL" id="CP132507">
    <property type="protein sequence ID" value="WNO04315.1"/>
    <property type="molecule type" value="Genomic_DNA"/>
</dbReference>
<dbReference type="Proteomes" id="UP001302257">
    <property type="component" value="Chromosome"/>
</dbReference>
<gene>
    <name evidence="2" type="ORF">RAN89_15615</name>
</gene>
<reference evidence="2 3" key="1">
    <citation type="submission" date="2023-08" db="EMBL/GenBank/DDBJ databases">
        <title>Rhodoferax potami sp. nov. and Rhodoferax mekongensis sp. nov., isolated from the Mekong River in Thailand.</title>
        <authorList>
            <person name="Kitikhun S."/>
            <person name="Charoenyingcharoen P."/>
            <person name="Siriarchawattana P."/>
            <person name="Likhitrattanapisal S."/>
            <person name="Nilsakha T."/>
            <person name="Chanpet A."/>
            <person name="Rattanawaree P."/>
            <person name="Ingsriswang S."/>
        </authorList>
    </citation>
    <scope>NUCLEOTIDE SEQUENCE [LARGE SCALE GENOMIC DNA]</scope>
    <source>
        <strain evidence="2 3">TBRC 17307</strain>
    </source>
</reference>